<keyword evidence="7" id="KW-1185">Reference proteome</keyword>
<dbReference type="InterPro" id="IPR036390">
    <property type="entry name" value="WH_DNA-bd_sf"/>
</dbReference>
<feature type="domain" description="HTH hxlR-type" evidence="5">
    <location>
        <begin position="68"/>
        <end position="165"/>
    </location>
</feature>
<dbReference type="SUPFAM" id="SSF46785">
    <property type="entry name" value="Winged helix' DNA-binding domain"/>
    <property type="match status" value="1"/>
</dbReference>
<evidence type="ECO:0000256" key="4">
    <source>
        <dbReference type="SAM" id="MobiDB-lite"/>
    </source>
</evidence>
<dbReference type="PROSITE" id="PS51118">
    <property type="entry name" value="HTH_HXLR"/>
    <property type="match status" value="1"/>
</dbReference>
<accession>A0ABN1F083</accession>
<feature type="compositionally biased region" description="Basic and acidic residues" evidence="4">
    <location>
        <begin position="49"/>
        <end position="65"/>
    </location>
</feature>
<evidence type="ECO:0000256" key="3">
    <source>
        <dbReference type="ARBA" id="ARBA00023163"/>
    </source>
</evidence>
<dbReference type="InterPro" id="IPR002577">
    <property type="entry name" value="HTH_HxlR"/>
</dbReference>
<evidence type="ECO:0000256" key="1">
    <source>
        <dbReference type="ARBA" id="ARBA00023015"/>
    </source>
</evidence>
<keyword evidence="3" id="KW-0804">Transcription</keyword>
<feature type="compositionally biased region" description="Low complexity" evidence="4">
    <location>
        <begin position="21"/>
        <end position="30"/>
    </location>
</feature>
<reference evidence="6 7" key="1">
    <citation type="journal article" date="2019" name="Int. J. Syst. Evol. Microbiol.">
        <title>The Global Catalogue of Microorganisms (GCM) 10K type strain sequencing project: providing services to taxonomists for standard genome sequencing and annotation.</title>
        <authorList>
            <consortium name="The Broad Institute Genomics Platform"/>
            <consortium name="The Broad Institute Genome Sequencing Center for Infectious Disease"/>
            <person name="Wu L."/>
            <person name="Ma J."/>
        </authorList>
    </citation>
    <scope>NUCLEOTIDE SEQUENCE [LARGE SCALE GENOMIC DNA]</scope>
    <source>
        <strain evidence="6 7">JCM 10667</strain>
    </source>
</reference>
<dbReference type="Pfam" id="PF01638">
    <property type="entry name" value="HxlR"/>
    <property type="match status" value="1"/>
</dbReference>
<organism evidence="6 7">
    <name type="scientific">Actinomadura livida</name>
    <dbReference type="NCBI Taxonomy" id="79909"/>
    <lineage>
        <taxon>Bacteria</taxon>
        <taxon>Bacillati</taxon>
        <taxon>Actinomycetota</taxon>
        <taxon>Actinomycetes</taxon>
        <taxon>Streptosporangiales</taxon>
        <taxon>Thermomonosporaceae</taxon>
        <taxon>Actinomadura</taxon>
    </lineage>
</organism>
<comment type="caution">
    <text evidence="6">The sequence shown here is derived from an EMBL/GenBank/DDBJ whole genome shotgun (WGS) entry which is preliminary data.</text>
</comment>
<protein>
    <recommendedName>
        <fullName evidence="5">HTH hxlR-type domain-containing protein</fullName>
    </recommendedName>
</protein>
<dbReference type="Gene3D" id="1.10.10.10">
    <property type="entry name" value="Winged helix-like DNA-binding domain superfamily/Winged helix DNA-binding domain"/>
    <property type="match status" value="1"/>
</dbReference>
<dbReference type="InterPro" id="IPR036388">
    <property type="entry name" value="WH-like_DNA-bd_sf"/>
</dbReference>
<evidence type="ECO:0000313" key="7">
    <source>
        <dbReference type="Proteomes" id="UP001501427"/>
    </source>
</evidence>
<evidence type="ECO:0000256" key="2">
    <source>
        <dbReference type="ARBA" id="ARBA00023125"/>
    </source>
</evidence>
<evidence type="ECO:0000259" key="5">
    <source>
        <dbReference type="PROSITE" id="PS51118"/>
    </source>
</evidence>
<keyword evidence="2" id="KW-0238">DNA-binding</keyword>
<dbReference type="EMBL" id="BAAAHD010000046">
    <property type="protein sequence ID" value="GAA0579034.1"/>
    <property type="molecule type" value="Genomic_DNA"/>
</dbReference>
<dbReference type="PANTHER" id="PTHR33204">
    <property type="entry name" value="TRANSCRIPTIONAL REGULATOR, MARR FAMILY"/>
    <property type="match status" value="1"/>
</dbReference>
<evidence type="ECO:0000313" key="6">
    <source>
        <dbReference type="EMBL" id="GAA0579034.1"/>
    </source>
</evidence>
<dbReference type="Proteomes" id="UP001501427">
    <property type="component" value="Unassembled WGS sequence"/>
</dbReference>
<name>A0ABN1F083_9ACTN</name>
<gene>
    <name evidence="6" type="ORF">GCM10009546_46860</name>
</gene>
<sequence>MGRTGTAAGAASADAHRPAPDRGATPAEPGGTPPPGRSRPVKAAGPAEQPERRIRLRRMPKDAQPRECSVADTLELVGERWSLLVIRELVYGVRRFDGIARNTGASRDILTSRLRKLEANGIIRRERYSDRPARYEYHLTPAGVELCDVLLVLMKWGDRHLNADDPPVRWQHSCGNPVSPMVICRHCGNEARHGAHSPTGRGVLTS</sequence>
<feature type="region of interest" description="Disordered" evidence="4">
    <location>
        <begin position="1"/>
        <end position="65"/>
    </location>
</feature>
<dbReference type="PANTHER" id="PTHR33204:SF18">
    <property type="entry name" value="TRANSCRIPTIONAL REGULATORY PROTEIN"/>
    <property type="match status" value="1"/>
</dbReference>
<keyword evidence="1" id="KW-0805">Transcription regulation</keyword>
<feature type="compositionally biased region" description="Low complexity" evidence="4">
    <location>
        <begin position="1"/>
        <end position="13"/>
    </location>
</feature>
<proteinExistence type="predicted"/>